<keyword evidence="3" id="KW-1185">Reference proteome</keyword>
<feature type="transmembrane region" description="Helical" evidence="1">
    <location>
        <begin position="147"/>
        <end position="175"/>
    </location>
</feature>
<reference evidence="2 3" key="1">
    <citation type="submission" date="2018-08" db="EMBL/GenBank/DDBJ databases">
        <title>Genomic Encyclopedia of Archaeal and Bacterial Type Strains, Phase II (KMG-II): from individual species to whole genera.</title>
        <authorList>
            <person name="Goeker M."/>
        </authorList>
    </citation>
    <scope>NUCLEOTIDE SEQUENCE [LARGE SCALE GENOMIC DNA]</scope>
    <source>
        <strain evidence="2 3">DSM 45791</strain>
    </source>
</reference>
<comment type="caution">
    <text evidence="2">The sequence shown here is derived from an EMBL/GenBank/DDBJ whole genome shotgun (WGS) entry which is preliminary data.</text>
</comment>
<feature type="transmembrane region" description="Helical" evidence="1">
    <location>
        <begin position="96"/>
        <end position="127"/>
    </location>
</feature>
<evidence type="ECO:0000313" key="2">
    <source>
        <dbReference type="EMBL" id="REH37251.1"/>
    </source>
</evidence>
<protein>
    <recommendedName>
        <fullName evidence="4">Glycerophosphoryl diester phosphodiesterase membrane domain-containing protein</fullName>
    </recommendedName>
</protein>
<organism evidence="2 3">
    <name type="scientific">Kutzneria buriramensis</name>
    <dbReference type="NCBI Taxonomy" id="1045776"/>
    <lineage>
        <taxon>Bacteria</taxon>
        <taxon>Bacillati</taxon>
        <taxon>Actinomycetota</taxon>
        <taxon>Actinomycetes</taxon>
        <taxon>Pseudonocardiales</taxon>
        <taxon>Pseudonocardiaceae</taxon>
        <taxon>Kutzneria</taxon>
    </lineage>
</organism>
<dbReference type="Proteomes" id="UP000256269">
    <property type="component" value="Unassembled WGS sequence"/>
</dbReference>
<proteinExistence type="predicted"/>
<name>A0A3E0H382_9PSEU</name>
<keyword evidence="1" id="KW-0812">Transmembrane</keyword>
<keyword evidence="1" id="KW-1133">Transmembrane helix</keyword>
<keyword evidence="1" id="KW-0472">Membrane</keyword>
<feature type="transmembrane region" description="Helical" evidence="1">
    <location>
        <begin position="290"/>
        <end position="316"/>
    </location>
</feature>
<dbReference type="OrthoDB" id="121140at2"/>
<feature type="transmembrane region" description="Helical" evidence="1">
    <location>
        <begin position="232"/>
        <end position="253"/>
    </location>
</feature>
<evidence type="ECO:0000313" key="3">
    <source>
        <dbReference type="Proteomes" id="UP000256269"/>
    </source>
</evidence>
<dbReference type="AlphaFoldDB" id="A0A3E0H382"/>
<dbReference type="RefSeq" id="WP_116179382.1">
    <property type="nucleotide sequence ID" value="NZ_CP144375.1"/>
</dbReference>
<feature type="transmembrane region" description="Helical" evidence="1">
    <location>
        <begin position="51"/>
        <end position="76"/>
    </location>
</feature>
<evidence type="ECO:0008006" key="4">
    <source>
        <dbReference type="Google" id="ProtNLM"/>
    </source>
</evidence>
<evidence type="ECO:0000256" key="1">
    <source>
        <dbReference type="SAM" id="Phobius"/>
    </source>
</evidence>
<gene>
    <name evidence="2" type="ORF">BCF44_115255</name>
</gene>
<accession>A0A3E0H382</accession>
<dbReference type="EMBL" id="QUNO01000015">
    <property type="protein sequence ID" value="REH37251.1"/>
    <property type="molecule type" value="Genomic_DNA"/>
</dbReference>
<feature type="transmembrane region" description="Helical" evidence="1">
    <location>
        <begin position="181"/>
        <end position="211"/>
    </location>
</feature>
<sequence length="352" mass="38217">MTDNPEPQFQFQYQQPWAPPQPGVIPLRPLDLGALFGGSFKVMFREWKPMILVPFVANLVVGGVEVPLLASAFADFPDVTRPPVTFDGVWPFLRDILVMVVVSLVLGLLAWLVTQVIATVTVSRAVLGRHTTIGQALRVGAPRMLPLFGLAALIWLIVAACSVLPFTVVLVLAAVARSAGLILLAFLVGLIGLCAGAYFYTTFALAQAALIMEPQPVLTALRRSRWLVRDNWWRIFGITLLASLMVSVVSYVAQTPLQFTSAISSAYTINPAGEANAAELIRSALSPATMIVYVFVTALVAAVGQPFINGVTTLLYHDMRIRKESFHQPLLAMSQLPDDLSPQPTSHPEATM</sequence>